<protein>
    <submittedName>
        <fullName evidence="1">Uncharacterized protein</fullName>
    </submittedName>
</protein>
<dbReference type="Proteomes" id="UP000821865">
    <property type="component" value="Chromosome 10"/>
</dbReference>
<keyword evidence="2" id="KW-1185">Reference proteome</keyword>
<dbReference type="EMBL" id="CM023479">
    <property type="protein sequence ID" value="KAH7974535.1"/>
    <property type="molecule type" value="Genomic_DNA"/>
</dbReference>
<gene>
    <name evidence="1" type="ORF">HPB49_016496</name>
</gene>
<proteinExistence type="predicted"/>
<name>A0ACB8DQB0_DERSI</name>
<sequence>MKACARRRTGISLLYRDMARPKRILTPEEEATRREKRLQATRERNRCLRADPAYLTNKAADMRPVPCPPPAVPLYATVSFTSGELSPGTVATYTCDPGYELFGSATRSCSDQGRWVGGLPYCAVNVAYGKPTNQSSTVRGGDSKNANDGDLTTLHENRFCTETKLENAPWWQVDLLRPYQVRVVRVLTRGCCGHQPLHDLEIRVSNQSSLQGSRLCAWYPGTLEDGSTKDFECAYPILGRYVYIHMVGGEGSLSLCEVMVFTTQEFSPDRCGNQVEPLELTTFIRKCYEFQGSRGGSFQDASSYCKARGGLLVHSVDDLTLPFISAELERRREKLKSKLVWMGAQRRTGIGQGKRGWFWVSGDPVREFLWAEDQPNNYNGQQNCVVIDGGRKWRWNDVTCDLDYLPWICQYNPSNCGSPDREENSTTTGRDYRVGQEVVYECPTGSLLVGSGSRKCATSGFWTGSAPLCKYLDCGAPDPVDNGRIVLLHGRTTYNATVEYVCDTNYTLVGQPRRICGPEGRWNGTKPSCLQSFCTELLPVPSSSLDVQGRRYGDRAHYKCDIGHKLIGNDTRHCQLGGTWSGDEPTCKYIDCGEPRPLEDGDVYLVNGTSTYLSVARYTCGDNFTMNGVDTRTCLETGLWSDVEPTCEMISCGEPDIPLGGYVVEEDFQVHDTVHYKCHPGHIMDGPESRTCLRNGRWSDVAPTCTFVDCGRVPPILKGEVSYENGSTYLGSQIAHSCSQGFRLNGVRVRTCALDGRWNGTPPKCEEIRCPPPEIPKNATVVYGGNDRSSAESFKIGSTVQYRCVTGHIVQGESLRTCQATGRWTAEVPQCVYVECSFPLPIGNGHWLLSTNSTHYGATVEYECDKNYHLDGAPRRLCLENGTWSGPEPLCLEVRCPEPKASDSWTVIKFSSSLVGSSVEYSCEPGYELEGLSTRVCQSSGRWSGFAPNCTLVDCGNPSVISNGRGLILNGTTTFGSMVEYECLHDFKLIGDAVRTCEEDGHWSGREPRCTDIPMIGNDIEGADSNRADFTYDSSRTVGIAIAVGAGALLVIAIVVAIVWMRTKAQRVKNTENIDVNRGLEKDNATVMSFSRLALEAADANSTAPYSNGIRHNPNGLVTFAAGPQPIYANVTVNGQNLTSPNAATSVARINLGVPPSPPHAPPRHNNNNNVSHHAHQAYGNNRGPAAATNANGHHMSSTLQSHDV</sequence>
<reference evidence="1" key="1">
    <citation type="submission" date="2020-05" db="EMBL/GenBank/DDBJ databases">
        <title>Large-scale comparative analyses of tick genomes elucidate their genetic diversity and vector capacities.</title>
        <authorList>
            <person name="Jia N."/>
            <person name="Wang J."/>
            <person name="Shi W."/>
            <person name="Du L."/>
            <person name="Sun Y."/>
            <person name="Zhan W."/>
            <person name="Jiang J."/>
            <person name="Wang Q."/>
            <person name="Zhang B."/>
            <person name="Ji P."/>
            <person name="Sakyi L.B."/>
            <person name="Cui X."/>
            <person name="Yuan T."/>
            <person name="Jiang B."/>
            <person name="Yang W."/>
            <person name="Lam T.T.-Y."/>
            <person name="Chang Q."/>
            <person name="Ding S."/>
            <person name="Wang X."/>
            <person name="Zhu J."/>
            <person name="Ruan X."/>
            <person name="Zhao L."/>
            <person name="Wei J."/>
            <person name="Que T."/>
            <person name="Du C."/>
            <person name="Cheng J."/>
            <person name="Dai P."/>
            <person name="Han X."/>
            <person name="Huang E."/>
            <person name="Gao Y."/>
            <person name="Liu J."/>
            <person name="Shao H."/>
            <person name="Ye R."/>
            <person name="Li L."/>
            <person name="Wei W."/>
            <person name="Wang X."/>
            <person name="Wang C."/>
            <person name="Yang T."/>
            <person name="Huo Q."/>
            <person name="Li W."/>
            <person name="Guo W."/>
            <person name="Chen H."/>
            <person name="Zhou L."/>
            <person name="Ni X."/>
            <person name="Tian J."/>
            <person name="Zhou Y."/>
            <person name="Sheng Y."/>
            <person name="Liu T."/>
            <person name="Pan Y."/>
            <person name="Xia L."/>
            <person name="Li J."/>
            <person name="Zhao F."/>
            <person name="Cao W."/>
        </authorList>
    </citation>
    <scope>NUCLEOTIDE SEQUENCE</scope>
    <source>
        <strain evidence="1">Dsil-2018</strain>
    </source>
</reference>
<evidence type="ECO:0000313" key="1">
    <source>
        <dbReference type="EMBL" id="KAH7974535.1"/>
    </source>
</evidence>
<evidence type="ECO:0000313" key="2">
    <source>
        <dbReference type="Proteomes" id="UP000821865"/>
    </source>
</evidence>
<comment type="caution">
    <text evidence="1">The sequence shown here is derived from an EMBL/GenBank/DDBJ whole genome shotgun (WGS) entry which is preliminary data.</text>
</comment>
<organism evidence="1 2">
    <name type="scientific">Dermacentor silvarum</name>
    <name type="common">Tick</name>
    <dbReference type="NCBI Taxonomy" id="543639"/>
    <lineage>
        <taxon>Eukaryota</taxon>
        <taxon>Metazoa</taxon>
        <taxon>Ecdysozoa</taxon>
        <taxon>Arthropoda</taxon>
        <taxon>Chelicerata</taxon>
        <taxon>Arachnida</taxon>
        <taxon>Acari</taxon>
        <taxon>Parasitiformes</taxon>
        <taxon>Ixodida</taxon>
        <taxon>Ixodoidea</taxon>
        <taxon>Ixodidae</taxon>
        <taxon>Rhipicephalinae</taxon>
        <taxon>Dermacentor</taxon>
    </lineage>
</organism>
<accession>A0ACB8DQB0</accession>